<feature type="non-terminal residue" evidence="1">
    <location>
        <position position="379"/>
    </location>
</feature>
<comment type="caution">
    <text evidence="1">The sequence shown here is derived from an EMBL/GenBank/DDBJ whole genome shotgun (WGS) entry which is preliminary data.</text>
</comment>
<evidence type="ECO:0008006" key="3">
    <source>
        <dbReference type="Google" id="ProtNLM"/>
    </source>
</evidence>
<feature type="non-terminal residue" evidence="1">
    <location>
        <position position="1"/>
    </location>
</feature>
<dbReference type="OrthoDB" id="5331288at2"/>
<keyword evidence="2" id="KW-1185">Reference proteome</keyword>
<evidence type="ECO:0000313" key="1">
    <source>
        <dbReference type="EMBL" id="RDU70739.1"/>
    </source>
</evidence>
<dbReference type="RefSeq" id="WP_115579723.1">
    <property type="nucleotide sequence ID" value="NZ_NXLX01000041.1"/>
</dbReference>
<evidence type="ECO:0000313" key="2">
    <source>
        <dbReference type="Proteomes" id="UP000256695"/>
    </source>
</evidence>
<gene>
    <name evidence="1" type="ORF">CQA57_08090</name>
</gene>
<dbReference type="InterPro" id="IPR036709">
    <property type="entry name" value="Autotransporte_beta_dom_sf"/>
</dbReference>
<reference evidence="1 2" key="1">
    <citation type="submission" date="2018-04" db="EMBL/GenBank/DDBJ databases">
        <title>Novel Campyloabacter and Helicobacter Species and Strains.</title>
        <authorList>
            <person name="Mannion A.J."/>
            <person name="Shen Z."/>
            <person name="Fox J.G."/>
        </authorList>
    </citation>
    <scope>NUCLEOTIDE SEQUENCE [LARGE SCALE GENOMIC DNA]</scope>
    <source>
        <strain evidence="1 2">MIT 04-9362</strain>
    </source>
</reference>
<sequence length="379" mass="39908">TNTFNVNATTTTFKYGNGDSNNNDGLVFSNGTNNINFTNTSGATLNWRSNASNSDVKNTSNSDIKTTGGITNINFNHNGTLASGINTSNSGVTNITISDSKNATITGAIQTNTTQGNVILASLNPLAEVKSSTAETNIIFNGSNASLSLRDNATINSLNAKGENNTLNLSDQTRNNGQITPRESFHTLEITNLDKDSKAINFIVYVNPNATNNKSTTNKSDRIIIEESTGNSESSTTNQTHYLGVAGNANDIIGKVSYEKGSANNIALATIKDSSNITLQATDSISGFSLISYTFATDATDQNGSTSTSSGNGYTTYFLGSAVSKGATTATQQASAAALGSNYDLYLANMNSLNKRMGELRENANSQGAWARIFNGMQT</sequence>
<accession>A0A3D8IZP6</accession>
<dbReference type="Proteomes" id="UP000256695">
    <property type="component" value="Unassembled WGS sequence"/>
</dbReference>
<dbReference type="EMBL" id="NXLX01000041">
    <property type="protein sequence ID" value="RDU70739.1"/>
    <property type="molecule type" value="Genomic_DNA"/>
</dbReference>
<name>A0A3D8IZP6_9HELI</name>
<protein>
    <recommendedName>
        <fullName evidence="3">Autotransporter domain-containing protein</fullName>
    </recommendedName>
</protein>
<organism evidence="1 2">
    <name type="scientific">Helicobacter anseris</name>
    <dbReference type="NCBI Taxonomy" id="375926"/>
    <lineage>
        <taxon>Bacteria</taxon>
        <taxon>Pseudomonadati</taxon>
        <taxon>Campylobacterota</taxon>
        <taxon>Epsilonproteobacteria</taxon>
        <taxon>Campylobacterales</taxon>
        <taxon>Helicobacteraceae</taxon>
        <taxon>Helicobacter</taxon>
    </lineage>
</organism>
<dbReference type="AlphaFoldDB" id="A0A3D8IZP6"/>
<dbReference type="NCBIfam" id="TIGR01414">
    <property type="entry name" value="autotrans_barl"/>
    <property type="match status" value="1"/>
</dbReference>
<proteinExistence type="predicted"/>
<dbReference type="GO" id="GO:0019867">
    <property type="term" value="C:outer membrane"/>
    <property type="evidence" value="ECO:0007669"/>
    <property type="project" value="InterPro"/>
</dbReference>
<dbReference type="InterPro" id="IPR006315">
    <property type="entry name" value="OM_autotransptr_brl_dom"/>
</dbReference>
<dbReference type="Gene3D" id="2.40.128.130">
    <property type="entry name" value="Autotransporter beta-domain"/>
    <property type="match status" value="1"/>
</dbReference>